<sequence length="143" mass="15738">PSIFAKGYRKRNSRMFATHGLGASNSSRRESWLWKDTSGINSSSGFGGCSGKLICTTNVPWTLVGVIKLKMTFGIKRPGCSGIERLSNYTDIIYRLLEKSQNQQEQNEKDLLALANGKICGVGLTYQIAVDIKNFIMIVGAWG</sequence>
<keyword evidence="1" id="KW-0946">Virion</keyword>
<accession>Q64FP4</accession>
<feature type="non-terminal residue" evidence="1">
    <location>
        <position position="143"/>
    </location>
</feature>
<name>Q64FP4_HV1</name>
<reference evidence="1" key="1">
    <citation type="journal article" date="2005" name="AIDS Res. Hum. Retroviruses">
        <title>HIV type 1 subtypes in circulation in northern Kenya.</title>
        <authorList>
            <person name="Khamadi S.A."/>
            <person name="Ochieng W."/>
            <person name="Lihana R.W."/>
            <person name="Kinyua J."/>
            <person name="Muriuki J."/>
            <person name="Mwangi J."/>
            <person name="Lwembe R."/>
            <person name="Kiptoo M."/>
            <person name="Osman S."/>
            <person name="Lagat N."/>
            <person name="Pelle R."/>
            <person name="Muigai A."/>
            <person name="Carter J.Y."/>
            <person name="Oishi I."/>
            <person name="Ichimura H."/>
            <person name="Mwaniki D.L."/>
            <person name="Okoth F.A."/>
            <person name="Mpoke S."/>
            <person name="Songok E.M."/>
        </authorList>
    </citation>
    <scope>NUCLEOTIDE SEQUENCE</scope>
    <source>
        <strain evidence="1">TLHC109</strain>
    </source>
</reference>
<dbReference type="Gene3D" id="1.10.287.210">
    <property type="match status" value="1"/>
</dbReference>
<organismHost>
    <name type="scientific">Homo sapiens</name>
    <name type="common">Human</name>
    <dbReference type="NCBI Taxonomy" id="9606"/>
</organismHost>
<gene>
    <name evidence="1" type="primary">env</name>
</gene>
<keyword evidence="1" id="KW-0261">Viral envelope protein</keyword>
<dbReference type="EMBL" id="AY705734">
    <property type="protein sequence ID" value="AAU13832.1"/>
    <property type="molecule type" value="Genomic_DNA"/>
</dbReference>
<protein>
    <submittedName>
        <fullName evidence="1">Envelope glycoprotein</fullName>
    </submittedName>
</protein>
<dbReference type="SUPFAM" id="SSF58069">
    <property type="entry name" value="Virus ectodomain"/>
    <property type="match status" value="1"/>
</dbReference>
<feature type="non-terminal residue" evidence="1">
    <location>
        <position position="1"/>
    </location>
</feature>
<organism evidence="1">
    <name type="scientific">Human immunodeficiency virus type 1</name>
    <name type="common">HIV-1</name>
    <dbReference type="NCBI Taxonomy" id="11676"/>
    <lineage>
        <taxon>Viruses</taxon>
        <taxon>Riboviria</taxon>
        <taxon>Pararnavirae</taxon>
        <taxon>Artverviricota</taxon>
        <taxon>Revtraviricetes</taxon>
        <taxon>Ortervirales</taxon>
        <taxon>Retroviridae</taxon>
        <taxon>Orthoretrovirinae</taxon>
        <taxon>Lentivirus</taxon>
        <taxon>Lentivirus humimdef1</taxon>
    </lineage>
</organism>
<proteinExistence type="predicted"/>
<dbReference type="GO" id="GO:0019031">
    <property type="term" value="C:viral envelope"/>
    <property type="evidence" value="ECO:0007669"/>
    <property type="project" value="UniProtKB-KW"/>
</dbReference>
<evidence type="ECO:0000313" key="1">
    <source>
        <dbReference type="EMBL" id="AAU13832.1"/>
    </source>
</evidence>